<dbReference type="InterPro" id="IPR000620">
    <property type="entry name" value="EamA_dom"/>
</dbReference>
<keyword evidence="10" id="KW-1185">Reference proteome</keyword>
<feature type="transmembrane region" description="Helical" evidence="7">
    <location>
        <begin position="5"/>
        <end position="25"/>
    </location>
</feature>
<protein>
    <submittedName>
        <fullName evidence="9">Threonine/homoserine efflux transporter RhtA</fullName>
    </submittedName>
</protein>
<sequence>MSRKLWGNLFLALAASIWGGMYVVSKVVLTKIPPVPLVWLRYVLGIAALIVVGKIWRVSWRIERRDWLLIGILGLVGYTISIWAQFLGTALSTAQWGAIITAATPAFMVIFAYGILKEPLTWAKVASVVLASLGVVMIVGLGPSTGDLRLGGMILVVAALTWALLSVLIKKVPAHYSLVVITTYALGVATVLLTPFAFPWFLEHAVFMRFLSPGLWWGIVYLGVISTAVAFFLWNQGLSMVEAGNGAVYFFFQPLTGTLLGWFFLHERPNSGFWLGALCIVMGVWLVIKQERKTTKKASYKV</sequence>
<feature type="domain" description="EamA" evidence="8">
    <location>
        <begin position="151"/>
        <end position="288"/>
    </location>
</feature>
<evidence type="ECO:0000256" key="4">
    <source>
        <dbReference type="ARBA" id="ARBA00022692"/>
    </source>
</evidence>
<keyword evidence="4 7" id="KW-0812">Transmembrane</keyword>
<proteinExistence type="inferred from homology"/>
<dbReference type="Pfam" id="PF00892">
    <property type="entry name" value="EamA"/>
    <property type="match status" value="2"/>
</dbReference>
<keyword evidence="3" id="KW-1003">Cell membrane</keyword>
<dbReference type="RefSeq" id="WP_084660852.1">
    <property type="nucleotide sequence ID" value="NZ_FWWY01000001.1"/>
</dbReference>
<gene>
    <name evidence="9" type="ORF">SAMN00768000_0592</name>
</gene>
<organism evidence="9 10">
    <name type="scientific">Sulfobacillus thermosulfidooxidans (strain DSM 9293 / VKM B-1269 / AT-1)</name>
    <dbReference type="NCBI Taxonomy" id="929705"/>
    <lineage>
        <taxon>Bacteria</taxon>
        <taxon>Bacillati</taxon>
        <taxon>Bacillota</taxon>
        <taxon>Clostridia</taxon>
        <taxon>Eubacteriales</taxon>
        <taxon>Clostridiales Family XVII. Incertae Sedis</taxon>
        <taxon>Sulfobacillus</taxon>
    </lineage>
</organism>
<dbReference type="AlphaFoldDB" id="A0A1W1W832"/>
<keyword evidence="6 7" id="KW-0472">Membrane</keyword>
<evidence type="ECO:0000256" key="1">
    <source>
        <dbReference type="ARBA" id="ARBA00004651"/>
    </source>
</evidence>
<dbReference type="Proteomes" id="UP000192660">
    <property type="component" value="Unassembled WGS sequence"/>
</dbReference>
<evidence type="ECO:0000256" key="2">
    <source>
        <dbReference type="ARBA" id="ARBA00007362"/>
    </source>
</evidence>
<dbReference type="Gene3D" id="1.10.3730.20">
    <property type="match status" value="1"/>
</dbReference>
<dbReference type="InterPro" id="IPR037185">
    <property type="entry name" value="EmrE-like"/>
</dbReference>
<feature type="transmembrane region" description="Helical" evidence="7">
    <location>
        <begin position="122"/>
        <end position="142"/>
    </location>
</feature>
<feature type="transmembrane region" description="Helical" evidence="7">
    <location>
        <begin position="271"/>
        <end position="288"/>
    </location>
</feature>
<feature type="transmembrane region" description="Helical" evidence="7">
    <location>
        <begin position="176"/>
        <end position="202"/>
    </location>
</feature>
<evidence type="ECO:0000313" key="9">
    <source>
        <dbReference type="EMBL" id="SMC02438.1"/>
    </source>
</evidence>
<dbReference type="OrthoDB" id="34284at2"/>
<evidence type="ECO:0000256" key="6">
    <source>
        <dbReference type="ARBA" id="ARBA00023136"/>
    </source>
</evidence>
<name>A0A1W1W832_SULTA</name>
<keyword evidence="5 7" id="KW-1133">Transmembrane helix</keyword>
<comment type="subcellular location">
    <subcellularLocation>
        <location evidence="1">Cell membrane</location>
        <topology evidence="1">Multi-pass membrane protein</topology>
    </subcellularLocation>
</comment>
<feature type="transmembrane region" description="Helical" evidence="7">
    <location>
        <begin position="37"/>
        <end position="56"/>
    </location>
</feature>
<evidence type="ECO:0000256" key="3">
    <source>
        <dbReference type="ARBA" id="ARBA00022475"/>
    </source>
</evidence>
<dbReference type="GO" id="GO:0005886">
    <property type="term" value="C:plasma membrane"/>
    <property type="evidence" value="ECO:0007669"/>
    <property type="project" value="UniProtKB-SubCell"/>
</dbReference>
<dbReference type="PANTHER" id="PTHR32322:SF18">
    <property type="entry name" value="S-ADENOSYLMETHIONINE_S-ADENOSYLHOMOCYSTEINE TRANSPORTER"/>
    <property type="match status" value="1"/>
</dbReference>
<evidence type="ECO:0000313" key="10">
    <source>
        <dbReference type="Proteomes" id="UP000192660"/>
    </source>
</evidence>
<evidence type="ECO:0000259" key="8">
    <source>
        <dbReference type="Pfam" id="PF00892"/>
    </source>
</evidence>
<reference evidence="10" key="1">
    <citation type="submission" date="2017-04" db="EMBL/GenBank/DDBJ databases">
        <authorList>
            <person name="Varghese N."/>
            <person name="Submissions S."/>
        </authorList>
    </citation>
    <scope>NUCLEOTIDE SEQUENCE [LARGE SCALE GENOMIC DNA]</scope>
    <source>
        <strain evidence="10">DSM 9293</strain>
    </source>
</reference>
<dbReference type="SUPFAM" id="SSF103481">
    <property type="entry name" value="Multidrug resistance efflux transporter EmrE"/>
    <property type="match status" value="2"/>
</dbReference>
<feature type="transmembrane region" description="Helical" evidence="7">
    <location>
        <begin position="148"/>
        <end position="169"/>
    </location>
</feature>
<feature type="transmembrane region" description="Helical" evidence="7">
    <location>
        <begin position="94"/>
        <end position="115"/>
    </location>
</feature>
<accession>A0A1W1W832</accession>
<dbReference type="InterPro" id="IPR050638">
    <property type="entry name" value="AA-Vitamin_Transporters"/>
</dbReference>
<comment type="similarity">
    <text evidence="2">Belongs to the EamA transporter family.</text>
</comment>
<evidence type="ECO:0000256" key="7">
    <source>
        <dbReference type="SAM" id="Phobius"/>
    </source>
</evidence>
<dbReference type="PANTHER" id="PTHR32322">
    <property type="entry name" value="INNER MEMBRANE TRANSPORTER"/>
    <property type="match status" value="1"/>
</dbReference>
<feature type="transmembrane region" description="Helical" evidence="7">
    <location>
        <begin position="246"/>
        <end position="265"/>
    </location>
</feature>
<feature type="transmembrane region" description="Helical" evidence="7">
    <location>
        <begin position="214"/>
        <end position="234"/>
    </location>
</feature>
<dbReference type="STRING" id="28034.BFX07_04520"/>
<feature type="domain" description="EamA" evidence="8">
    <location>
        <begin position="5"/>
        <end position="139"/>
    </location>
</feature>
<evidence type="ECO:0000256" key="5">
    <source>
        <dbReference type="ARBA" id="ARBA00022989"/>
    </source>
</evidence>
<dbReference type="EMBL" id="FWWY01000001">
    <property type="protein sequence ID" value="SMC02438.1"/>
    <property type="molecule type" value="Genomic_DNA"/>
</dbReference>
<feature type="transmembrane region" description="Helical" evidence="7">
    <location>
        <begin position="68"/>
        <end position="88"/>
    </location>
</feature>